<sequence length="60" mass="6569">MTDGGVPAADMWPVLDRAPRQPLPLSVRARALFLTGRLDEAREAYAQLRPMLPLPTANPS</sequence>
<evidence type="ECO:0008006" key="3">
    <source>
        <dbReference type="Google" id="ProtNLM"/>
    </source>
</evidence>
<reference evidence="1" key="1">
    <citation type="journal article" date="2014" name="Int. J. Syst. Evol. Microbiol.">
        <title>Complete genome sequence of Corynebacterium casei LMG S-19264T (=DSM 44701T), isolated from a smear-ripened cheese.</title>
        <authorList>
            <consortium name="US DOE Joint Genome Institute (JGI-PGF)"/>
            <person name="Walter F."/>
            <person name="Albersmeier A."/>
            <person name="Kalinowski J."/>
            <person name="Ruckert C."/>
        </authorList>
    </citation>
    <scope>NUCLEOTIDE SEQUENCE</scope>
    <source>
        <strain evidence="1">JCM 4391</strain>
    </source>
</reference>
<comment type="caution">
    <text evidence="1">The sequence shown here is derived from an EMBL/GenBank/DDBJ whole genome shotgun (WGS) entry which is preliminary data.</text>
</comment>
<evidence type="ECO:0000313" key="2">
    <source>
        <dbReference type="Proteomes" id="UP000636661"/>
    </source>
</evidence>
<dbReference type="EMBL" id="BMTP01000007">
    <property type="protein sequence ID" value="GGU40641.1"/>
    <property type="molecule type" value="Genomic_DNA"/>
</dbReference>
<dbReference type="Proteomes" id="UP000636661">
    <property type="component" value="Unassembled WGS sequence"/>
</dbReference>
<gene>
    <name evidence="1" type="ORF">GCM10010274_30300</name>
</gene>
<accession>A0A918HXT7</accession>
<keyword evidence="2" id="KW-1185">Reference proteome</keyword>
<name>A0A918HXT7_9ACTN</name>
<dbReference type="AlphaFoldDB" id="A0A918HXT7"/>
<proteinExistence type="predicted"/>
<evidence type="ECO:0000313" key="1">
    <source>
        <dbReference type="EMBL" id="GGU40641.1"/>
    </source>
</evidence>
<protein>
    <recommendedName>
        <fullName evidence="3">Tetratricopeptide repeat protein</fullName>
    </recommendedName>
</protein>
<organism evidence="1 2">
    <name type="scientific">Streptomyces lavendofoliae</name>
    <dbReference type="NCBI Taxonomy" id="67314"/>
    <lineage>
        <taxon>Bacteria</taxon>
        <taxon>Bacillati</taxon>
        <taxon>Actinomycetota</taxon>
        <taxon>Actinomycetes</taxon>
        <taxon>Kitasatosporales</taxon>
        <taxon>Streptomycetaceae</taxon>
        <taxon>Streptomyces</taxon>
    </lineage>
</organism>
<reference evidence="1" key="2">
    <citation type="submission" date="2020-09" db="EMBL/GenBank/DDBJ databases">
        <authorList>
            <person name="Sun Q."/>
            <person name="Ohkuma M."/>
        </authorList>
    </citation>
    <scope>NUCLEOTIDE SEQUENCE</scope>
    <source>
        <strain evidence="1">JCM 4391</strain>
    </source>
</reference>